<dbReference type="RefSeq" id="WP_108003724.1">
    <property type="nucleotide sequence ID" value="NZ_JBHEEX010000005.1"/>
</dbReference>
<protein>
    <recommendedName>
        <fullName evidence="2">Aldoketomutase</fullName>
    </recommendedName>
    <alternativeName>
        <fullName evidence="1">Ketone-aldehyde mutase</fullName>
    </alternativeName>
    <alternativeName>
        <fullName evidence="3">Methylglyoxalase</fullName>
    </alternativeName>
    <alternativeName>
        <fullName evidence="4">S-D-lactoylglutathione methylglyoxal lyase</fullName>
    </alternativeName>
</protein>
<dbReference type="Proteomes" id="UP000241247">
    <property type="component" value="Unassembled WGS sequence"/>
</dbReference>
<dbReference type="Gene3D" id="3.10.180.10">
    <property type="entry name" value="2,3-Dihydroxybiphenyl 1,2-Dioxygenase, domain 1"/>
    <property type="match status" value="1"/>
</dbReference>
<evidence type="ECO:0000259" key="5">
    <source>
        <dbReference type="PROSITE" id="PS51819"/>
    </source>
</evidence>
<dbReference type="PROSITE" id="PS51819">
    <property type="entry name" value="VOC"/>
    <property type="match status" value="1"/>
</dbReference>
<dbReference type="OrthoDB" id="4725692at2"/>
<dbReference type="GO" id="GO:0005737">
    <property type="term" value="C:cytoplasm"/>
    <property type="evidence" value="ECO:0007669"/>
    <property type="project" value="TreeGrafter"/>
</dbReference>
<evidence type="ECO:0000256" key="3">
    <source>
        <dbReference type="ARBA" id="ARBA00032460"/>
    </source>
</evidence>
<evidence type="ECO:0000256" key="4">
    <source>
        <dbReference type="ARBA" id="ARBA00033298"/>
    </source>
</evidence>
<keyword evidence="6" id="KW-0456">Lyase</keyword>
<organism evidence="6 7">
    <name type="scientific">Mycoplana dimorpha</name>
    <dbReference type="NCBI Taxonomy" id="28320"/>
    <lineage>
        <taxon>Bacteria</taxon>
        <taxon>Pseudomonadati</taxon>
        <taxon>Pseudomonadota</taxon>
        <taxon>Alphaproteobacteria</taxon>
        <taxon>Hyphomicrobiales</taxon>
        <taxon>Rhizobiaceae</taxon>
        <taxon>Mycoplana</taxon>
    </lineage>
</organism>
<dbReference type="PANTHER" id="PTHR46036:SF5">
    <property type="entry name" value="LACTOYLGLUTATHIONE LYASE"/>
    <property type="match status" value="1"/>
</dbReference>
<dbReference type="GO" id="GO:0004462">
    <property type="term" value="F:lactoylglutathione lyase activity"/>
    <property type="evidence" value="ECO:0007669"/>
    <property type="project" value="TreeGrafter"/>
</dbReference>
<dbReference type="InterPro" id="IPR004360">
    <property type="entry name" value="Glyas_Fos-R_dOase_dom"/>
</dbReference>
<evidence type="ECO:0000313" key="6">
    <source>
        <dbReference type="EMBL" id="PTM93378.1"/>
    </source>
</evidence>
<accession>A0A2T5B328</accession>
<dbReference type="EMBL" id="PZZZ01000006">
    <property type="protein sequence ID" value="PTM93378.1"/>
    <property type="molecule type" value="Genomic_DNA"/>
</dbReference>
<keyword evidence="7" id="KW-1185">Reference proteome</keyword>
<dbReference type="GO" id="GO:0019243">
    <property type="term" value="P:methylglyoxal catabolic process to D-lactate via S-lactoyl-glutathione"/>
    <property type="evidence" value="ECO:0007669"/>
    <property type="project" value="TreeGrafter"/>
</dbReference>
<gene>
    <name evidence="6" type="ORF">C7449_10663</name>
</gene>
<comment type="caution">
    <text evidence="6">The sequence shown here is derived from an EMBL/GenBank/DDBJ whole genome shotgun (WGS) entry which is preliminary data.</text>
</comment>
<proteinExistence type="predicted"/>
<name>A0A2T5B328_MYCDI</name>
<dbReference type="Pfam" id="PF00903">
    <property type="entry name" value="Glyoxalase"/>
    <property type="match status" value="1"/>
</dbReference>
<evidence type="ECO:0000256" key="2">
    <source>
        <dbReference type="ARBA" id="ARBA00030892"/>
    </source>
</evidence>
<dbReference type="SUPFAM" id="SSF54593">
    <property type="entry name" value="Glyoxalase/Bleomycin resistance protein/Dihydroxybiphenyl dioxygenase"/>
    <property type="match status" value="1"/>
</dbReference>
<evidence type="ECO:0000256" key="1">
    <source>
        <dbReference type="ARBA" id="ARBA00030291"/>
    </source>
</evidence>
<evidence type="ECO:0000313" key="7">
    <source>
        <dbReference type="Proteomes" id="UP000241247"/>
    </source>
</evidence>
<dbReference type="InterPro" id="IPR037523">
    <property type="entry name" value="VOC_core"/>
</dbReference>
<reference evidence="6 7" key="1">
    <citation type="submission" date="2018-04" db="EMBL/GenBank/DDBJ databases">
        <title>Genomic Encyclopedia of Type Strains, Phase IV (KMG-IV): sequencing the most valuable type-strain genomes for metagenomic binning, comparative biology and taxonomic classification.</title>
        <authorList>
            <person name="Goeker M."/>
        </authorList>
    </citation>
    <scope>NUCLEOTIDE SEQUENCE [LARGE SCALE GENOMIC DNA]</scope>
    <source>
        <strain evidence="6 7">DSM 7138</strain>
    </source>
</reference>
<feature type="domain" description="VOC" evidence="5">
    <location>
        <begin position="3"/>
        <end position="126"/>
    </location>
</feature>
<dbReference type="InterPro" id="IPR029068">
    <property type="entry name" value="Glyas_Bleomycin-R_OHBP_Dase"/>
</dbReference>
<sequence>MAKLIHSMIRVLDEARSIEFYRAAFGLGIAERLDFETFTLLYLSNPESEFELELTVNKGRTEPYAPGDGYGHLAVSVQDVDAEHARLAALGLNPGRIVELDRDGALLARFFFITDPDGYKIEVLQRRGRYK</sequence>
<dbReference type="AlphaFoldDB" id="A0A2T5B328"/>
<dbReference type="PANTHER" id="PTHR46036">
    <property type="entry name" value="LACTOYLGLUTATHIONE LYASE"/>
    <property type="match status" value="1"/>
</dbReference>